<comment type="similarity">
    <text evidence="1">Belongs to the NDUFAF4 family.</text>
</comment>
<proteinExistence type="inferred from homology"/>
<protein>
    <recommendedName>
        <fullName evidence="3">NADH dehydrogenase [ubiquinone] 1 alpha subcomplex assembly factor 4</fullName>
    </recommendedName>
</protein>
<sequence length="170" mass="19239">MVESQRWVPVWLEYRCVRPGPSEETVAINEKNAPLLNHLRTLYVESTDPAEPPQVSPGRDTHTHLTDLVFRVFQTRGSRSRAKTPAVQRPLAAAWHDGSHDVPKGKLTLAEALKALSSHQQQPHTWTAEKISQHYSLELRDCKALLNYFCPFTVQIIPPASAQTKRIKES</sequence>
<dbReference type="Proteomes" id="UP001460270">
    <property type="component" value="Unassembled WGS sequence"/>
</dbReference>
<evidence type="ECO:0000256" key="1">
    <source>
        <dbReference type="ARBA" id="ARBA00010698"/>
    </source>
</evidence>
<accession>A0AAW0P0F1</accession>
<organism evidence="4 5">
    <name type="scientific">Mugilogobius chulae</name>
    <name type="common">yellowstripe goby</name>
    <dbReference type="NCBI Taxonomy" id="88201"/>
    <lineage>
        <taxon>Eukaryota</taxon>
        <taxon>Metazoa</taxon>
        <taxon>Chordata</taxon>
        <taxon>Craniata</taxon>
        <taxon>Vertebrata</taxon>
        <taxon>Euteleostomi</taxon>
        <taxon>Actinopterygii</taxon>
        <taxon>Neopterygii</taxon>
        <taxon>Teleostei</taxon>
        <taxon>Neoteleostei</taxon>
        <taxon>Acanthomorphata</taxon>
        <taxon>Gobiaria</taxon>
        <taxon>Gobiiformes</taxon>
        <taxon>Gobioidei</taxon>
        <taxon>Gobiidae</taxon>
        <taxon>Gobionellinae</taxon>
        <taxon>Mugilogobius</taxon>
    </lineage>
</organism>
<dbReference type="GO" id="GO:0032981">
    <property type="term" value="P:mitochondrial respiratory chain complex I assembly"/>
    <property type="evidence" value="ECO:0007669"/>
    <property type="project" value="InterPro"/>
</dbReference>
<dbReference type="GO" id="GO:0005739">
    <property type="term" value="C:mitochondrion"/>
    <property type="evidence" value="ECO:0007669"/>
    <property type="project" value="TreeGrafter"/>
</dbReference>
<dbReference type="AlphaFoldDB" id="A0AAW0P0F1"/>
<evidence type="ECO:0000256" key="2">
    <source>
        <dbReference type="ARBA" id="ARBA00011265"/>
    </source>
</evidence>
<dbReference type="Pfam" id="PF06784">
    <property type="entry name" value="UPF0240"/>
    <property type="match status" value="1"/>
</dbReference>
<evidence type="ECO:0000313" key="4">
    <source>
        <dbReference type="EMBL" id="KAK7906826.1"/>
    </source>
</evidence>
<comment type="caution">
    <text evidence="4">The sequence shown here is derived from an EMBL/GenBank/DDBJ whole genome shotgun (WGS) entry which is preliminary data.</text>
</comment>
<evidence type="ECO:0000313" key="5">
    <source>
        <dbReference type="Proteomes" id="UP001460270"/>
    </source>
</evidence>
<dbReference type="PANTHER" id="PTHR13338">
    <property type="entry name" value="UPF0240 PROTEIN"/>
    <property type="match status" value="1"/>
</dbReference>
<dbReference type="EMBL" id="JBBPFD010000011">
    <property type="protein sequence ID" value="KAK7906826.1"/>
    <property type="molecule type" value="Genomic_DNA"/>
</dbReference>
<dbReference type="InterPro" id="IPR009622">
    <property type="entry name" value="NDUFAF4"/>
</dbReference>
<reference evidence="5" key="1">
    <citation type="submission" date="2024-04" db="EMBL/GenBank/DDBJ databases">
        <title>Salinicola lusitanus LLJ914,a marine bacterium isolated from the Okinawa Trough.</title>
        <authorList>
            <person name="Li J."/>
        </authorList>
    </citation>
    <scope>NUCLEOTIDE SEQUENCE [LARGE SCALE GENOMIC DNA]</scope>
</reference>
<gene>
    <name evidence="4" type="ORF">WMY93_015438</name>
</gene>
<evidence type="ECO:0000256" key="3">
    <source>
        <dbReference type="ARBA" id="ARBA00021777"/>
    </source>
</evidence>
<name>A0AAW0P0F1_9GOBI</name>
<comment type="subunit">
    <text evidence="2">Binds calmodulin. Interacts with NDUFAF3.</text>
</comment>
<dbReference type="PANTHER" id="PTHR13338:SF4">
    <property type="entry name" value="NADH DEHYDROGENASE [UBIQUINONE] 1 ALPHA SUBCOMPLEX ASSEMBLY FACTOR 4"/>
    <property type="match status" value="1"/>
</dbReference>
<keyword evidence="5" id="KW-1185">Reference proteome</keyword>